<keyword evidence="2" id="KW-1185">Reference proteome</keyword>
<protein>
    <submittedName>
        <fullName evidence="1">Uncharacterized protein</fullName>
    </submittedName>
</protein>
<reference evidence="1 2" key="1">
    <citation type="submission" date="2020-01" db="EMBL/GenBank/DDBJ databases">
        <title>Microvirga sp. nov., an arsenate reduction bacterium isolated from Tibet hotspring sediments.</title>
        <authorList>
            <person name="Yuan C.-G."/>
        </authorList>
    </citation>
    <scope>NUCLEOTIDE SEQUENCE [LARGE SCALE GENOMIC DNA]</scope>
    <source>
        <strain evidence="1 2">SYSU G3D203</strain>
    </source>
</reference>
<sequence>MRCYFHLVNDQEHLVDQDGIAVTGLAMAFSEDLRVIEDVRQEDLTLNADWSGWGHVTST</sequence>
<organism evidence="1 2">
    <name type="scientific">Microvirga arsenatis</name>
    <dbReference type="NCBI Taxonomy" id="2692265"/>
    <lineage>
        <taxon>Bacteria</taxon>
        <taxon>Pseudomonadati</taxon>
        <taxon>Pseudomonadota</taxon>
        <taxon>Alphaproteobacteria</taxon>
        <taxon>Hyphomicrobiales</taxon>
        <taxon>Methylobacteriaceae</taxon>
        <taxon>Microvirga</taxon>
    </lineage>
</organism>
<name>A0ABW9Z459_9HYPH</name>
<evidence type="ECO:0000313" key="2">
    <source>
        <dbReference type="Proteomes" id="UP000818323"/>
    </source>
</evidence>
<gene>
    <name evidence="1" type="ORF">GR303_23795</name>
</gene>
<dbReference type="Proteomes" id="UP000818323">
    <property type="component" value="Unassembled WGS sequence"/>
</dbReference>
<dbReference type="EMBL" id="JAAAXJ010000040">
    <property type="protein sequence ID" value="NBJ27337.1"/>
    <property type="molecule type" value="Genomic_DNA"/>
</dbReference>
<dbReference type="RefSeq" id="WP_161726888.1">
    <property type="nucleotide sequence ID" value="NZ_JAAAXI010000050.1"/>
</dbReference>
<accession>A0ABW9Z459</accession>
<comment type="caution">
    <text evidence="1">The sequence shown here is derived from an EMBL/GenBank/DDBJ whole genome shotgun (WGS) entry which is preliminary data.</text>
</comment>
<evidence type="ECO:0000313" key="1">
    <source>
        <dbReference type="EMBL" id="NBJ27337.1"/>
    </source>
</evidence>
<proteinExistence type="predicted"/>